<dbReference type="EMBL" id="MN739056">
    <property type="protein sequence ID" value="QHS86482.1"/>
    <property type="molecule type" value="Genomic_DNA"/>
</dbReference>
<dbReference type="SUPFAM" id="SSF50939">
    <property type="entry name" value="Sialidases"/>
    <property type="match status" value="1"/>
</dbReference>
<dbReference type="InterPro" id="IPR002860">
    <property type="entry name" value="BNR_rpt"/>
</dbReference>
<name>A0A6C0B346_9ZZZZ</name>
<reference evidence="1" key="1">
    <citation type="journal article" date="2020" name="Nature">
        <title>Giant virus diversity and host interactions through global metagenomics.</title>
        <authorList>
            <person name="Schulz F."/>
            <person name="Roux S."/>
            <person name="Paez-Espino D."/>
            <person name="Jungbluth S."/>
            <person name="Walsh D.A."/>
            <person name="Denef V.J."/>
            <person name="McMahon K.D."/>
            <person name="Konstantinidis K.T."/>
            <person name="Eloe-Fadrosh E.A."/>
            <person name="Kyrpides N.C."/>
            <person name="Woyke T."/>
        </authorList>
    </citation>
    <scope>NUCLEOTIDE SEQUENCE</scope>
    <source>
        <strain evidence="1">GVMAG-M-3300009187-29</strain>
    </source>
</reference>
<dbReference type="Pfam" id="PF15899">
    <property type="entry name" value="BNR_6"/>
    <property type="match status" value="1"/>
</dbReference>
<protein>
    <recommendedName>
        <fullName evidence="2">Photosynthesis system II assembly factor Ycf48/Hcf136-like domain-containing protein</fullName>
    </recommendedName>
</protein>
<dbReference type="AlphaFoldDB" id="A0A6C0B346"/>
<evidence type="ECO:0000313" key="1">
    <source>
        <dbReference type="EMBL" id="QHS86482.1"/>
    </source>
</evidence>
<dbReference type="InterPro" id="IPR015943">
    <property type="entry name" value="WD40/YVTN_repeat-like_dom_sf"/>
</dbReference>
<dbReference type="Gene3D" id="2.130.10.10">
    <property type="entry name" value="YVTN repeat-like/Quinoprotein amine dehydrogenase"/>
    <property type="match status" value="1"/>
</dbReference>
<dbReference type="InterPro" id="IPR036278">
    <property type="entry name" value="Sialidase_sf"/>
</dbReference>
<accession>A0A6C0B346</accession>
<organism evidence="1">
    <name type="scientific">viral metagenome</name>
    <dbReference type="NCBI Taxonomy" id="1070528"/>
    <lineage>
        <taxon>unclassified sequences</taxon>
        <taxon>metagenomes</taxon>
        <taxon>organismal metagenomes</taxon>
    </lineage>
</organism>
<sequence>MAYALPVNIVSNGVHFNRSYAFNAEGGFKVNQTINQINLASADALVQYDVSGCIQVKFSARTLNTKLSIMKDSSNIDVVEALYDPQTDLLLTDSINVCTCDFIDGINTQSVISVGQLKYLYSDFMYTVGAYFGDPNGFASLFSQVNDFDINNGGIFDASAFIQVVNSSQFNIQGSFISDLSGQVTISNINKTLRYALDGNVFENRFPSDNKLNYGVVDGFIAGDLIFIPEGFTITLSLDIQQENILPINNIGPTNLDAISPVINWTRGYIKRSTTYSTTNITQVITLPILLELTDDELQNYTNFGITWANSTNVVYNGILSNPNKNWVAISISTTGKFQTAITDTGDIYISDDYGSTRTVSFNIGVSSSNSISISFTGQYQTASNGTQIYVSSDYGSTWTNTFSSGTSNIFVSICLTGKYQTIVSSGDTVYTSNNYGITWRPLDINSELYATIPDSQNNMYQSVETFPSAGVALSYNGLYQTVVAEYIYRSQDFGQTWTNVSNTNDLTENNWISVAMSSDGKYQTALESGGDVFTSTDFGVTWTLLNDDRLLDKEWISASSSATGQYQTIVQQGGLVYCTFDYGNTWAQVDDTNLQNKDFRDVSISSDGIYQCVCEYAGKIYMSNLMIAPPTCVCPN</sequence>
<evidence type="ECO:0008006" key="2">
    <source>
        <dbReference type="Google" id="ProtNLM"/>
    </source>
</evidence>
<dbReference type="CDD" id="cd15482">
    <property type="entry name" value="Sialidase_non-viral"/>
    <property type="match status" value="1"/>
</dbReference>
<proteinExistence type="predicted"/>